<dbReference type="EMBL" id="CP147920">
    <property type="protein sequence ID" value="XAU16044.1"/>
    <property type="molecule type" value="Genomic_DNA"/>
</dbReference>
<gene>
    <name evidence="3" type="ORF">WCY31_04890</name>
</gene>
<dbReference type="RefSeq" id="WP_345971156.1">
    <property type="nucleotide sequence ID" value="NZ_CP147920.1"/>
</dbReference>
<evidence type="ECO:0000256" key="1">
    <source>
        <dbReference type="SAM" id="MobiDB-lite"/>
    </source>
</evidence>
<feature type="region of interest" description="Disordered" evidence="1">
    <location>
        <begin position="121"/>
        <end position="143"/>
    </location>
</feature>
<dbReference type="SUPFAM" id="SSF82649">
    <property type="entry name" value="SufE/NifU"/>
    <property type="match status" value="1"/>
</dbReference>
<dbReference type="Gene3D" id="3.90.1010.10">
    <property type="match status" value="1"/>
</dbReference>
<sequence length="143" mass="15407">MELSDEIIEHMMAPKNYGKLDDPGGVGIGYDERSGEYVILYLGKDTAGVNEIAFATNGCQDTVVLGSVFTEMVKGAGIDEATAIMHKMEEKVADAPEKQRACSELVLTAFNAALQNLSHRSQGGEEELHRLPIASSCATEETK</sequence>
<organism evidence="3 4">
    <name type="scientific">Sulfurimonas diazotrophicus</name>
    <dbReference type="NCBI Taxonomy" id="3131939"/>
    <lineage>
        <taxon>Bacteria</taxon>
        <taxon>Pseudomonadati</taxon>
        <taxon>Campylobacterota</taxon>
        <taxon>Epsilonproteobacteria</taxon>
        <taxon>Campylobacterales</taxon>
        <taxon>Sulfurimonadaceae</taxon>
        <taxon>Sulfurimonas</taxon>
    </lineage>
</organism>
<dbReference type="InterPro" id="IPR002871">
    <property type="entry name" value="NIF_FeS_clus_asmbl_NifU_N"/>
</dbReference>
<evidence type="ECO:0000313" key="3">
    <source>
        <dbReference type="EMBL" id="XAU16044.1"/>
    </source>
</evidence>
<dbReference type="Proteomes" id="UP001447842">
    <property type="component" value="Chromosome"/>
</dbReference>
<feature type="domain" description="NIF system FeS cluster assembly NifU N-terminal" evidence="2">
    <location>
        <begin position="4"/>
        <end position="121"/>
    </location>
</feature>
<evidence type="ECO:0000313" key="4">
    <source>
        <dbReference type="Proteomes" id="UP001447842"/>
    </source>
</evidence>
<proteinExistence type="predicted"/>
<evidence type="ECO:0000259" key="2">
    <source>
        <dbReference type="Pfam" id="PF01592"/>
    </source>
</evidence>
<name>A0ABZ3HCL0_9BACT</name>
<protein>
    <submittedName>
        <fullName evidence="3">Iron-sulfur cluster assembly scaffold protein</fullName>
    </submittedName>
</protein>
<accession>A0ABZ3HCL0</accession>
<dbReference type="Pfam" id="PF01592">
    <property type="entry name" value="NifU_N"/>
    <property type="match status" value="1"/>
</dbReference>
<dbReference type="PANTHER" id="PTHR10093">
    <property type="entry name" value="IRON-SULFUR CLUSTER ASSEMBLY ENZYME NIFU HOMOLOG"/>
    <property type="match status" value="1"/>
</dbReference>
<keyword evidence="4" id="KW-1185">Reference proteome</keyword>
<reference evidence="3 4" key="1">
    <citation type="submission" date="2024-03" db="EMBL/GenBank/DDBJ databases">
        <title>Sulfurimonas sp. HSL3-1.</title>
        <authorList>
            <person name="Wang S."/>
        </authorList>
    </citation>
    <scope>NUCLEOTIDE SEQUENCE [LARGE SCALE GENOMIC DNA]</scope>
    <source>
        <strain evidence="3 4">HSL3-1</strain>
    </source>
</reference>